<evidence type="ECO:0000259" key="1">
    <source>
        <dbReference type="Pfam" id="PF09992"/>
    </source>
</evidence>
<dbReference type="PANTHER" id="PTHR40446:SF2">
    <property type="entry name" value="N-ACETYLGLUCOSAMINE-1-PHOSPHODIESTER ALPHA-N-ACETYLGLUCOSAMINIDASE"/>
    <property type="match status" value="1"/>
</dbReference>
<dbReference type="PANTHER" id="PTHR40446">
    <property type="entry name" value="N-ACETYLGLUCOSAMINE-1-PHOSPHODIESTER ALPHA-N-ACETYLGLUCOSAMINIDASE"/>
    <property type="match status" value="1"/>
</dbReference>
<reference evidence="2" key="1">
    <citation type="submission" date="2018-05" db="EMBL/GenBank/DDBJ databases">
        <authorList>
            <person name="Lanie J.A."/>
            <person name="Ng W.-L."/>
            <person name="Kazmierczak K.M."/>
            <person name="Andrzejewski T.M."/>
            <person name="Davidsen T.M."/>
            <person name="Wayne K.J."/>
            <person name="Tettelin H."/>
            <person name="Glass J.I."/>
            <person name="Rusch D."/>
            <person name="Podicherti R."/>
            <person name="Tsui H.-C.T."/>
            <person name="Winkler M.E."/>
        </authorList>
    </citation>
    <scope>NUCLEOTIDE SEQUENCE</scope>
</reference>
<dbReference type="EMBL" id="UINC01200601">
    <property type="protein sequence ID" value="SVE19560.1"/>
    <property type="molecule type" value="Genomic_DNA"/>
</dbReference>
<feature type="non-terminal residue" evidence="2">
    <location>
        <position position="1"/>
    </location>
</feature>
<dbReference type="InterPro" id="IPR018711">
    <property type="entry name" value="NAGPA"/>
</dbReference>
<proteinExistence type="predicted"/>
<name>A0A383BIB9_9ZZZZ</name>
<protein>
    <recommendedName>
        <fullName evidence="1">Phosphodiester glycosidase domain-containing protein</fullName>
    </recommendedName>
</protein>
<dbReference type="AlphaFoldDB" id="A0A383BIB9"/>
<feature type="domain" description="Phosphodiester glycosidase" evidence="1">
    <location>
        <begin position="65"/>
        <end position="215"/>
    </location>
</feature>
<sequence>MNWKIINNQLPNSIILYKGYDSSIPVRAWVVVIPYKKQNKNKIKVLVSSDEDGLDTPETFALNSNAVVVINGGYFSRENYPIHHVGLLKSNGILREPASRTVIRDNIRYNITRGALGISGNGDIDISWATTRNDSIFLWSNPIENRPGKPAILDYDKSKYWNVVDAIHAGPVLISDGKINITSEQEVFFNTPVDGVQPRSAIGYTDNGEIIIMVV</sequence>
<evidence type="ECO:0000313" key="2">
    <source>
        <dbReference type="EMBL" id="SVE19560.1"/>
    </source>
</evidence>
<accession>A0A383BIB9</accession>
<organism evidence="2">
    <name type="scientific">marine metagenome</name>
    <dbReference type="NCBI Taxonomy" id="408172"/>
    <lineage>
        <taxon>unclassified sequences</taxon>
        <taxon>metagenomes</taxon>
        <taxon>ecological metagenomes</taxon>
    </lineage>
</organism>
<dbReference type="Pfam" id="PF09992">
    <property type="entry name" value="NAGPA"/>
    <property type="match status" value="1"/>
</dbReference>
<gene>
    <name evidence="2" type="ORF">METZ01_LOCUS472414</name>
</gene>
<feature type="non-terminal residue" evidence="2">
    <location>
        <position position="215"/>
    </location>
</feature>